<keyword evidence="2" id="KW-1185">Reference proteome</keyword>
<proteinExistence type="predicted"/>
<reference evidence="1 2" key="1">
    <citation type="submission" date="2019-05" db="EMBL/GenBank/DDBJ databases">
        <title>Another draft genome of Portunus trituberculatus and its Hox gene families provides insights of decapod evolution.</title>
        <authorList>
            <person name="Jeong J.-H."/>
            <person name="Song I."/>
            <person name="Kim S."/>
            <person name="Choi T."/>
            <person name="Kim D."/>
            <person name="Ryu S."/>
            <person name="Kim W."/>
        </authorList>
    </citation>
    <scope>NUCLEOTIDE SEQUENCE [LARGE SCALE GENOMIC DNA]</scope>
    <source>
        <tissue evidence="1">Muscle</tissue>
    </source>
</reference>
<sequence>MVWRACVCVEGMLTTTTHRITPRRRLGPPRYLCGVTERRHDSPCPLTRCLTLGSRGIPSGGG</sequence>
<protein>
    <submittedName>
        <fullName evidence="1">Uncharacterized protein</fullName>
    </submittedName>
</protein>
<dbReference type="EMBL" id="VSRR010012987">
    <property type="protein sequence ID" value="MPC55217.1"/>
    <property type="molecule type" value="Genomic_DNA"/>
</dbReference>
<dbReference type="AlphaFoldDB" id="A0A5B7GD30"/>
<organism evidence="1 2">
    <name type="scientific">Portunus trituberculatus</name>
    <name type="common">Swimming crab</name>
    <name type="synonym">Neptunus trituberculatus</name>
    <dbReference type="NCBI Taxonomy" id="210409"/>
    <lineage>
        <taxon>Eukaryota</taxon>
        <taxon>Metazoa</taxon>
        <taxon>Ecdysozoa</taxon>
        <taxon>Arthropoda</taxon>
        <taxon>Crustacea</taxon>
        <taxon>Multicrustacea</taxon>
        <taxon>Malacostraca</taxon>
        <taxon>Eumalacostraca</taxon>
        <taxon>Eucarida</taxon>
        <taxon>Decapoda</taxon>
        <taxon>Pleocyemata</taxon>
        <taxon>Brachyura</taxon>
        <taxon>Eubrachyura</taxon>
        <taxon>Portunoidea</taxon>
        <taxon>Portunidae</taxon>
        <taxon>Portuninae</taxon>
        <taxon>Portunus</taxon>
    </lineage>
</organism>
<comment type="caution">
    <text evidence="1">The sequence shown here is derived from an EMBL/GenBank/DDBJ whole genome shotgun (WGS) entry which is preliminary data.</text>
</comment>
<evidence type="ECO:0000313" key="1">
    <source>
        <dbReference type="EMBL" id="MPC55217.1"/>
    </source>
</evidence>
<name>A0A5B7GD30_PORTR</name>
<evidence type="ECO:0000313" key="2">
    <source>
        <dbReference type="Proteomes" id="UP000324222"/>
    </source>
</evidence>
<gene>
    <name evidence="1" type="ORF">E2C01_049149</name>
</gene>
<accession>A0A5B7GD30</accession>
<dbReference type="Proteomes" id="UP000324222">
    <property type="component" value="Unassembled WGS sequence"/>
</dbReference>